<dbReference type="EMBL" id="CAJVQC010009700">
    <property type="protein sequence ID" value="CAG8608103.1"/>
    <property type="molecule type" value="Genomic_DNA"/>
</dbReference>
<sequence>KKRLLHLRINSLSSKISSYNNEFDTDTDIELDINLDTDHEETVHININEATQETLSDNNSPSIVVGQMFANWNDVERHINVYALKQGFATRLDHTEKNLGITIRAEIVCCHAGIANSKSTGLRNTKSIAIGCQCKIVICWSKTKCHYYVKSVNLEHNHPMDTAVAIFDPGYCKLSNSEHVYIRTLYDSGVPIPTIIRMLNEEYGRYVYNKDVYNSLSNKSRNRVKGLSQIAELLSSLHNKNDYLVTYSINNNKLHCLFFATQFELTKFNGINSMGITFLIACGLFADETEVTFCWILCQLKQAIDDTAIHNIKPILTDKDLALLSAIRTEMSHVKHQLCTWHVEQNIVKNLSGKLKDKFVAFSKDFKVIMTETVEDRFIISWDHLLVEYPEACSYMEQ</sequence>
<keyword evidence="2" id="KW-1185">Reference proteome</keyword>
<organism evidence="1 2">
    <name type="scientific">Racocetra persica</name>
    <dbReference type="NCBI Taxonomy" id="160502"/>
    <lineage>
        <taxon>Eukaryota</taxon>
        <taxon>Fungi</taxon>
        <taxon>Fungi incertae sedis</taxon>
        <taxon>Mucoromycota</taxon>
        <taxon>Glomeromycotina</taxon>
        <taxon>Glomeromycetes</taxon>
        <taxon>Diversisporales</taxon>
        <taxon>Gigasporaceae</taxon>
        <taxon>Racocetra</taxon>
    </lineage>
</organism>
<name>A0ACA9MRR3_9GLOM</name>
<gene>
    <name evidence="1" type="ORF">RPERSI_LOCUS6194</name>
</gene>
<accession>A0ACA9MRR3</accession>
<feature type="non-terminal residue" evidence="1">
    <location>
        <position position="1"/>
    </location>
</feature>
<evidence type="ECO:0000313" key="1">
    <source>
        <dbReference type="EMBL" id="CAG8608103.1"/>
    </source>
</evidence>
<protein>
    <submittedName>
        <fullName evidence="1">7055_t:CDS:1</fullName>
    </submittedName>
</protein>
<dbReference type="Proteomes" id="UP000789920">
    <property type="component" value="Unassembled WGS sequence"/>
</dbReference>
<comment type="caution">
    <text evidence="1">The sequence shown here is derived from an EMBL/GenBank/DDBJ whole genome shotgun (WGS) entry which is preliminary data.</text>
</comment>
<proteinExistence type="predicted"/>
<reference evidence="1" key="1">
    <citation type="submission" date="2021-06" db="EMBL/GenBank/DDBJ databases">
        <authorList>
            <person name="Kallberg Y."/>
            <person name="Tangrot J."/>
            <person name="Rosling A."/>
        </authorList>
    </citation>
    <scope>NUCLEOTIDE SEQUENCE</scope>
    <source>
        <strain evidence="1">MA461A</strain>
    </source>
</reference>
<evidence type="ECO:0000313" key="2">
    <source>
        <dbReference type="Proteomes" id="UP000789920"/>
    </source>
</evidence>